<reference evidence="10" key="1">
    <citation type="submission" date="2020-09" db="EMBL/GenBank/DDBJ databases">
        <title>Hoyosella lacisalsi sp. nov., a halotolerant actinobacterium isolated from soil of Lake Gudzhirganskoe.</title>
        <authorList>
            <person name="Yang Q."/>
            <person name="Guo P.Y."/>
            <person name="Liu S.W."/>
            <person name="Li F.N."/>
            <person name="Sun C.H."/>
        </authorList>
    </citation>
    <scope>NUCLEOTIDE SEQUENCE</scope>
    <source>
        <strain evidence="10">G463</strain>
    </source>
</reference>
<keyword evidence="5 9" id="KW-1133">Transmembrane helix</keyword>
<protein>
    <submittedName>
        <fullName evidence="10">DUF2029 domain-containing protein</fullName>
    </submittedName>
</protein>
<name>A0A927JD03_9ACTN</name>
<feature type="transmembrane region" description="Helical" evidence="9">
    <location>
        <begin position="185"/>
        <end position="214"/>
    </location>
</feature>
<feature type="transmembrane region" description="Helical" evidence="9">
    <location>
        <begin position="161"/>
        <end position="178"/>
    </location>
</feature>
<sequence length="461" mass="49408">MPVLARRLLAPALVLLVAAIALVLAYANKARCTGPAFDPAGRSANFAALKNQAVCYSDIQLLWLGRGIDTKVFPYIHGSITPDGNLVGGTVEYPVLSGLLMWLGALPASNDAGFLLWSSIILAPFGLATAWLLARLAGWRALLFAAAPALVMYGFHNWDLAVVLTAVAAAFVVVRCQGWSTRRRALVAAAILAVGFCVKIYPGFFLAPLALWVLTGGDDPRRRWDVPGAAGVAGVAALVVAAINAPFAVLGYEGWRASFEFQSLREADITTNSIWYWGLRPLIGEDETYDLIVGTFSPALVLASFAAALAAGWWILRRTGTYPWIAVSATMLCGFLLLHKVHSPQFMLWLLPFLVLLRVPWTLIGAYMLADLAIGIGVFRYFHDLGAGIDPGGGSLLVLQVGVWGRAVGLVLLAVAFLGARPAWSRSTMVPEAPRYDDQALRRSGSEAVIGEPRGQRGDAP</sequence>
<evidence type="ECO:0000313" key="10">
    <source>
        <dbReference type="EMBL" id="MBD8507069.1"/>
    </source>
</evidence>
<evidence type="ECO:0000313" key="11">
    <source>
        <dbReference type="Proteomes" id="UP000642993"/>
    </source>
</evidence>
<keyword evidence="4 9" id="KW-0812">Transmembrane</keyword>
<accession>A0A927JD03</accession>
<comment type="caution">
    <text evidence="10">The sequence shown here is derived from an EMBL/GenBank/DDBJ whole genome shotgun (WGS) entry which is preliminary data.</text>
</comment>
<keyword evidence="2" id="KW-1003">Cell membrane</keyword>
<comment type="similarity">
    <text evidence="7">Belongs to the glycosyltransferase 87 family.</text>
</comment>
<organism evidence="10 11">
    <name type="scientific">Lolliginicoccus lacisalsi</name>
    <dbReference type="NCBI Taxonomy" id="2742202"/>
    <lineage>
        <taxon>Bacteria</taxon>
        <taxon>Bacillati</taxon>
        <taxon>Actinomycetota</taxon>
        <taxon>Actinomycetes</taxon>
        <taxon>Mycobacteriales</taxon>
        <taxon>Hoyosellaceae</taxon>
        <taxon>Lolliginicoccus</taxon>
    </lineage>
</organism>
<dbReference type="GO" id="GO:0016758">
    <property type="term" value="F:hexosyltransferase activity"/>
    <property type="evidence" value="ECO:0007669"/>
    <property type="project" value="InterPro"/>
</dbReference>
<dbReference type="AlphaFoldDB" id="A0A927JD03"/>
<feature type="transmembrane region" description="Helical" evidence="9">
    <location>
        <begin position="350"/>
        <end position="383"/>
    </location>
</feature>
<feature type="transmembrane region" description="Helical" evidence="9">
    <location>
        <begin position="289"/>
        <end position="315"/>
    </location>
</feature>
<keyword evidence="6 9" id="KW-0472">Membrane</keyword>
<evidence type="ECO:0000256" key="6">
    <source>
        <dbReference type="ARBA" id="ARBA00023136"/>
    </source>
</evidence>
<feature type="transmembrane region" description="Helical" evidence="9">
    <location>
        <begin position="114"/>
        <end position="134"/>
    </location>
</feature>
<keyword evidence="3" id="KW-0808">Transferase</keyword>
<evidence type="ECO:0000256" key="3">
    <source>
        <dbReference type="ARBA" id="ARBA00022679"/>
    </source>
</evidence>
<evidence type="ECO:0000256" key="5">
    <source>
        <dbReference type="ARBA" id="ARBA00022989"/>
    </source>
</evidence>
<feature type="transmembrane region" description="Helical" evidence="9">
    <location>
        <begin position="321"/>
        <end position="338"/>
    </location>
</feature>
<comment type="subcellular location">
    <subcellularLocation>
        <location evidence="1">Cell membrane</location>
        <topology evidence="1">Multi-pass membrane protein</topology>
    </subcellularLocation>
</comment>
<dbReference type="InterPro" id="IPR018584">
    <property type="entry name" value="GT87"/>
</dbReference>
<dbReference type="GO" id="GO:0005886">
    <property type="term" value="C:plasma membrane"/>
    <property type="evidence" value="ECO:0007669"/>
    <property type="project" value="UniProtKB-SubCell"/>
</dbReference>
<proteinExistence type="inferred from homology"/>
<dbReference type="Pfam" id="PF09594">
    <property type="entry name" value="GT87"/>
    <property type="match status" value="1"/>
</dbReference>
<evidence type="ECO:0000256" key="9">
    <source>
        <dbReference type="SAM" id="Phobius"/>
    </source>
</evidence>
<dbReference type="RefSeq" id="WP_192039522.1">
    <property type="nucleotide sequence ID" value="NZ_JACYWE010000006.1"/>
</dbReference>
<feature type="transmembrane region" description="Helical" evidence="9">
    <location>
        <begin position="226"/>
        <end position="252"/>
    </location>
</feature>
<evidence type="ECO:0000256" key="1">
    <source>
        <dbReference type="ARBA" id="ARBA00004651"/>
    </source>
</evidence>
<dbReference type="Proteomes" id="UP000642993">
    <property type="component" value="Unassembled WGS sequence"/>
</dbReference>
<gene>
    <name evidence="10" type="ORF">HT102_11275</name>
</gene>
<feature type="transmembrane region" description="Helical" evidence="9">
    <location>
        <begin position="403"/>
        <end position="420"/>
    </location>
</feature>
<dbReference type="EMBL" id="JACYWE010000006">
    <property type="protein sequence ID" value="MBD8507069.1"/>
    <property type="molecule type" value="Genomic_DNA"/>
</dbReference>
<evidence type="ECO:0000256" key="4">
    <source>
        <dbReference type="ARBA" id="ARBA00022692"/>
    </source>
</evidence>
<evidence type="ECO:0000256" key="7">
    <source>
        <dbReference type="ARBA" id="ARBA00024033"/>
    </source>
</evidence>
<keyword evidence="11" id="KW-1185">Reference proteome</keyword>
<feature type="region of interest" description="Disordered" evidence="8">
    <location>
        <begin position="437"/>
        <end position="461"/>
    </location>
</feature>
<evidence type="ECO:0000256" key="2">
    <source>
        <dbReference type="ARBA" id="ARBA00022475"/>
    </source>
</evidence>
<evidence type="ECO:0000256" key="8">
    <source>
        <dbReference type="SAM" id="MobiDB-lite"/>
    </source>
</evidence>